<name>H3KCM5_9BURK</name>
<protein>
    <submittedName>
        <fullName evidence="1">Uncharacterized protein</fullName>
    </submittedName>
</protein>
<dbReference type="HOGENOM" id="CLU_1844086_0_0_4"/>
<organism evidence="1 2">
    <name type="scientific">Sutterella parvirubra YIT 11816</name>
    <dbReference type="NCBI Taxonomy" id="762967"/>
    <lineage>
        <taxon>Bacteria</taxon>
        <taxon>Pseudomonadati</taxon>
        <taxon>Pseudomonadota</taxon>
        <taxon>Betaproteobacteria</taxon>
        <taxon>Burkholderiales</taxon>
        <taxon>Sutterellaceae</taxon>
        <taxon>Sutterella</taxon>
    </lineage>
</organism>
<dbReference type="STRING" id="762967.HMPREF9440_00478"/>
<gene>
    <name evidence="1" type="ORF">HMPREF9440_00478</name>
</gene>
<evidence type="ECO:0000313" key="2">
    <source>
        <dbReference type="Proteomes" id="UP000004956"/>
    </source>
</evidence>
<dbReference type="Proteomes" id="UP000004956">
    <property type="component" value="Unassembled WGS sequence"/>
</dbReference>
<dbReference type="AlphaFoldDB" id="H3KCM5"/>
<comment type="caution">
    <text evidence="1">The sequence shown here is derived from an EMBL/GenBank/DDBJ whole genome shotgun (WGS) entry which is preliminary data.</text>
</comment>
<evidence type="ECO:0000313" key="1">
    <source>
        <dbReference type="EMBL" id="EHY32136.1"/>
    </source>
</evidence>
<keyword evidence="2" id="KW-1185">Reference proteome</keyword>
<proteinExistence type="predicted"/>
<accession>H3KCM5</accession>
<dbReference type="EMBL" id="AFBQ01000056">
    <property type="protein sequence ID" value="EHY32136.1"/>
    <property type="molecule type" value="Genomic_DNA"/>
</dbReference>
<sequence length="139" mass="14808">MIDTLWVGYKDVDGEFSANSSTLNVAFVAGSEDFDSVRVGTINVGNGSIVTNESELEEMLGSSVFNSASATSLQPLPGSDTITVNVNHIEAQISLGGSRARRPLQGLTVMRSPRTLISTSTLRATSRSLGLMNFNQDPR</sequence>
<reference evidence="1 2" key="1">
    <citation type="submission" date="2011-11" db="EMBL/GenBank/DDBJ databases">
        <authorList>
            <person name="Weinstock G."/>
            <person name="Sodergren E."/>
            <person name="Clifton S."/>
            <person name="Fulton L."/>
            <person name="Fulton B."/>
            <person name="Courtney L."/>
            <person name="Fronick C."/>
            <person name="Harrison M."/>
            <person name="Strong C."/>
            <person name="Farmer C."/>
            <person name="Delahaunty K."/>
            <person name="Markovic C."/>
            <person name="Hall O."/>
            <person name="Minx P."/>
            <person name="Tomlinson C."/>
            <person name="Mitreva M."/>
            <person name="Hou S."/>
            <person name="Chen J."/>
            <person name="Wollam A."/>
            <person name="Pepin K.H."/>
            <person name="Johnson M."/>
            <person name="Bhonagiri V."/>
            <person name="Zhang X."/>
            <person name="Suruliraj S."/>
            <person name="Warren W."/>
            <person name="Chinwalla A."/>
            <person name="Mardis E.R."/>
            <person name="Wilson R.K."/>
        </authorList>
    </citation>
    <scope>NUCLEOTIDE SEQUENCE [LARGE SCALE GENOMIC DNA]</scope>
    <source>
        <strain evidence="1 2">YIT 11816</strain>
    </source>
</reference>